<proteinExistence type="predicted"/>
<evidence type="ECO:0000313" key="2">
    <source>
        <dbReference type="Proteomes" id="UP001215280"/>
    </source>
</evidence>
<organism evidence="1 2">
    <name type="scientific">Mycena maculata</name>
    <dbReference type="NCBI Taxonomy" id="230809"/>
    <lineage>
        <taxon>Eukaryota</taxon>
        <taxon>Fungi</taxon>
        <taxon>Dikarya</taxon>
        <taxon>Basidiomycota</taxon>
        <taxon>Agaricomycotina</taxon>
        <taxon>Agaricomycetes</taxon>
        <taxon>Agaricomycetidae</taxon>
        <taxon>Agaricales</taxon>
        <taxon>Marasmiineae</taxon>
        <taxon>Mycenaceae</taxon>
        <taxon>Mycena</taxon>
    </lineage>
</organism>
<protein>
    <submittedName>
        <fullName evidence="1">Uncharacterized protein</fullName>
    </submittedName>
</protein>
<comment type="caution">
    <text evidence="1">The sequence shown here is derived from an EMBL/GenBank/DDBJ whole genome shotgun (WGS) entry which is preliminary data.</text>
</comment>
<reference evidence="1" key="1">
    <citation type="submission" date="2023-03" db="EMBL/GenBank/DDBJ databases">
        <title>Massive genome expansion in bonnet fungi (Mycena s.s.) driven by repeated elements and novel gene families across ecological guilds.</title>
        <authorList>
            <consortium name="Lawrence Berkeley National Laboratory"/>
            <person name="Harder C.B."/>
            <person name="Miyauchi S."/>
            <person name="Viragh M."/>
            <person name="Kuo A."/>
            <person name="Thoen E."/>
            <person name="Andreopoulos B."/>
            <person name="Lu D."/>
            <person name="Skrede I."/>
            <person name="Drula E."/>
            <person name="Henrissat B."/>
            <person name="Morin E."/>
            <person name="Kohler A."/>
            <person name="Barry K."/>
            <person name="LaButti K."/>
            <person name="Morin E."/>
            <person name="Salamov A."/>
            <person name="Lipzen A."/>
            <person name="Mereny Z."/>
            <person name="Hegedus B."/>
            <person name="Baldrian P."/>
            <person name="Stursova M."/>
            <person name="Weitz H."/>
            <person name="Taylor A."/>
            <person name="Grigoriev I.V."/>
            <person name="Nagy L.G."/>
            <person name="Martin F."/>
            <person name="Kauserud H."/>
        </authorList>
    </citation>
    <scope>NUCLEOTIDE SEQUENCE</scope>
    <source>
        <strain evidence="1">CBHHK188m</strain>
    </source>
</reference>
<dbReference type="EMBL" id="JARJLG010000241">
    <property type="protein sequence ID" value="KAJ7724077.1"/>
    <property type="molecule type" value="Genomic_DNA"/>
</dbReference>
<name>A0AAD7HMP1_9AGAR</name>
<gene>
    <name evidence="1" type="ORF">DFH07DRAFT_1067104</name>
</gene>
<dbReference type="Proteomes" id="UP001215280">
    <property type="component" value="Unassembled WGS sequence"/>
</dbReference>
<sequence>MSPDSLKSRTTASSSRLTSKLTARALFQAQMRLVGHNEEYKRLRNLIRVLTFTYLEPKLPMADQRPESWDNFQTELKCLFTLFRVGDKAPARILSAVCFAKEYMNACRRGKCRPRVVNVKQMVASAQPPAPSGTQVKFPDVANTPHTSDVLAFLQGCEPSLEYLLPDFLEVGIEERGWIWAMQGWPRSALRNFLARYFNKREDGQFDEQQVTLQALLVRFDDY</sequence>
<keyword evidence="2" id="KW-1185">Reference proteome</keyword>
<evidence type="ECO:0000313" key="1">
    <source>
        <dbReference type="EMBL" id="KAJ7724077.1"/>
    </source>
</evidence>
<dbReference type="AlphaFoldDB" id="A0AAD7HMP1"/>
<accession>A0AAD7HMP1</accession>